<gene>
    <name evidence="3" type="ORF">VMF7928_00849</name>
</gene>
<evidence type="ECO:0000256" key="2">
    <source>
        <dbReference type="SAM" id="SignalP"/>
    </source>
</evidence>
<feature type="chain" id="PRO_5046529947" description="Bacterial OB-fold domain-containing protein" evidence="2">
    <location>
        <begin position="23"/>
        <end position="113"/>
    </location>
</feature>
<dbReference type="EMBL" id="CAKLDM010000001">
    <property type="protein sequence ID" value="CAH0536985.1"/>
    <property type="molecule type" value="Genomic_DNA"/>
</dbReference>
<dbReference type="RefSeq" id="WP_354003804.1">
    <property type="nucleotide sequence ID" value="NZ_CAKLDM010000001.1"/>
</dbReference>
<evidence type="ECO:0000256" key="1">
    <source>
        <dbReference type="ARBA" id="ARBA00022729"/>
    </source>
</evidence>
<comment type="caution">
    <text evidence="3">The sequence shown here is derived from an EMBL/GenBank/DDBJ whole genome shotgun (WGS) entry which is preliminary data.</text>
</comment>
<name>A0ABM9A0T0_9VIBR</name>
<dbReference type="Gene3D" id="2.40.50.200">
    <property type="entry name" value="Bacterial OB-fold"/>
    <property type="match status" value="1"/>
</dbReference>
<accession>A0ABM9A0T0</accession>
<keyword evidence="1 2" id="KW-0732">Signal</keyword>
<sequence length="113" mass="12926">MKTITKTILILSCYFLAPAVFANGYDGPTSNSFKQDSYYTKSVTLEGHIESRNGTSNYYTFKTNDTKESYILKINDSTWSNIKITNKTNVEIYGVLEVSRQFHYINVKSLKVI</sequence>
<evidence type="ECO:0008006" key="5">
    <source>
        <dbReference type="Google" id="ProtNLM"/>
    </source>
</evidence>
<keyword evidence="4" id="KW-1185">Reference proteome</keyword>
<evidence type="ECO:0000313" key="4">
    <source>
        <dbReference type="Proteomes" id="UP000838748"/>
    </source>
</evidence>
<dbReference type="Proteomes" id="UP000838748">
    <property type="component" value="Unassembled WGS sequence"/>
</dbReference>
<proteinExistence type="predicted"/>
<feature type="signal peptide" evidence="2">
    <location>
        <begin position="1"/>
        <end position="22"/>
    </location>
</feature>
<protein>
    <recommendedName>
        <fullName evidence="5">Bacterial OB-fold domain-containing protein</fullName>
    </recommendedName>
</protein>
<evidence type="ECO:0000313" key="3">
    <source>
        <dbReference type="EMBL" id="CAH0536985.1"/>
    </source>
</evidence>
<dbReference type="NCBIfam" id="NF033674">
    <property type="entry name" value="stress_OB_fold"/>
    <property type="match status" value="1"/>
</dbReference>
<dbReference type="InterPro" id="IPR005220">
    <property type="entry name" value="CarO-like"/>
</dbReference>
<organism evidence="3 4">
    <name type="scientific">Vibrio marisflavi CECT 7928</name>
    <dbReference type="NCBI Taxonomy" id="634439"/>
    <lineage>
        <taxon>Bacteria</taxon>
        <taxon>Pseudomonadati</taxon>
        <taxon>Pseudomonadota</taxon>
        <taxon>Gammaproteobacteria</taxon>
        <taxon>Vibrionales</taxon>
        <taxon>Vibrionaceae</taxon>
        <taxon>Vibrio</taxon>
    </lineage>
</organism>
<dbReference type="SUPFAM" id="SSF101756">
    <property type="entry name" value="Hypothetical protein YgiW"/>
    <property type="match status" value="1"/>
</dbReference>
<reference evidence="3" key="1">
    <citation type="submission" date="2021-11" db="EMBL/GenBank/DDBJ databases">
        <authorList>
            <person name="Rodrigo-Torres L."/>
            <person name="Arahal R. D."/>
            <person name="Lucena T."/>
        </authorList>
    </citation>
    <scope>NUCLEOTIDE SEQUENCE</scope>
    <source>
        <strain evidence="3">CECT 7928</strain>
    </source>
</reference>
<dbReference type="InterPro" id="IPR036700">
    <property type="entry name" value="BOBF_sf"/>
</dbReference>